<feature type="compositionally biased region" description="Low complexity" evidence="1">
    <location>
        <begin position="76"/>
        <end position="87"/>
    </location>
</feature>
<feature type="compositionally biased region" description="Low complexity" evidence="1">
    <location>
        <begin position="1"/>
        <end position="14"/>
    </location>
</feature>
<feature type="region of interest" description="Disordered" evidence="1">
    <location>
        <begin position="48"/>
        <end position="108"/>
    </location>
</feature>
<gene>
    <name evidence="2" type="ORF">ZEAMMB73_Zm00001d037745</name>
</gene>
<dbReference type="AlphaFoldDB" id="A0A1D6M080"/>
<accession>A0A1D6M080</accession>
<dbReference type="EMBL" id="CM000782">
    <property type="protein sequence ID" value="AQK84718.1"/>
    <property type="molecule type" value="Genomic_DNA"/>
</dbReference>
<organism evidence="2">
    <name type="scientific">Zea mays</name>
    <name type="common">Maize</name>
    <dbReference type="NCBI Taxonomy" id="4577"/>
    <lineage>
        <taxon>Eukaryota</taxon>
        <taxon>Viridiplantae</taxon>
        <taxon>Streptophyta</taxon>
        <taxon>Embryophyta</taxon>
        <taxon>Tracheophyta</taxon>
        <taxon>Spermatophyta</taxon>
        <taxon>Magnoliopsida</taxon>
        <taxon>Liliopsida</taxon>
        <taxon>Poales</taxon>
        <taxon>Poaceae</taxon>
        <taxon>PACMAD clade</taxon>
        <taxon>Panicoideae</taxon>
        <taxon>Andropogonodae</taxon>
        <taxon>Andropogoneae</taxon>
        <taxon>Tripsacinae</taxon>
        <taxon>Zea</taxon>
    </lineage>
</organism>
<evidence type="ECO:0000256" key="1">
    <source>
        <dbReference type="SAM" id="MobiDB-lite"/>
    </source>
</evidence>
<name>A0A1D6M080_MAIZE</name>
<evidence type="ECO:0000313" key="2">
    <source>
        <dbReference type="EMBL" id="AQK84718.1"/>
    </source>
</evidence>
<feature type="region of interest" description="Disordered" evidence="1">
    <location>
        <begin position="1"/>
        <end position="32"/>
    </location>
</feature>
<proteinExistence type="predicted"/>
<reference evidence="2" key="1">
    <citation type="submission" date="2015-12" db="EMBL/GenBank/DDBJ databases">
        <title>Update maize B73 reference genome by single molecule sequencing technologies.</title>
        <authorList>
            <consortium name="Maize Genome Sequencing Project"/>
            <person name="Ware D."/>
        </authorList>
    </citation>
    <scope>NUCLEOTIDE SEQUENCE</scope>
    <source>
        <tissue evidence="2">Seedling</tissue>
    </source>
</reference>
<feature type="compositionally biased region" description="Gly residues" evidence="1">
    <location>
        <begin position="15"/>
        <end position="27"/>
    </location>
</feature>
<sequence length="160" mass="16613">MSQVREGVQVAPVGVAGGGELGPGGEPRGAAGRRVGVRSMVPAIAHGADGAIVHPSARRRPPAPGARPRGRLLQVAAAQGAGHPGHAAPRRPRHGHVGQAAPSEHGRRQRWYARACAERGQVDCVRNPSEGADRVRGRGQDAVPQATVSRIHCRFDITSG</sequence>
<protein>
    <submittedName>
        <fullName evidence="2">Putative cytochrome P450 superfamily protein</fullName>
    </submittedName>
</protein>